<gene>
    <name evidence="1" type="ORF">HOLleu_41492</name>
</gene>
<name>A0A9Q0YE88_HOLLE</name>
<sequence>MRGKQEQVQLQPKVSEDLCRACYDKDQDRWYQNGEGKPNICGSCTCINGFWSCPAYAECLNALVANYRCDAIFCPDPCPSDLYIYDKEGCQTCQCAEL</sequence>
<dbReference type="AlphaFoldDB" id="A0A9Q0YE88"/>
<keyword evidence="2" id="KW-1185">Reference proteome</keyword>
<dbReference type="Proteomes" id="UP001152320">
    <property type="component" value="Chromosome 23"/>
</dbReference>
<comment type="caution">
    <text evidence="1">The sequence shown here is derived from an EMBL/GenBank/DDBJ whole genome shotgun (WGS) entry which is preliminary data.</text>
</comment>
<reference evidence="1" key="1">
    <citation type="submission" date="2021-10" db="EMBL/GenBank/DDBJ databases">
        <title>Tropical sea cucumber genome reveals ecological adaptation and Cuvierian tubules defense mechanism.</title>
        <authorList>
            <person name="Chen T."/>
        </authorList>
    </citation>
    <scope>NUCLEOTIDE SEQUENCE</scope>
    <source>
        <strain evidence="1">Nanhai2018</strain>
        <tissue evidence="1">Muscle</tissue>
    </source>
</reference>
<protein>
    <recommendedName>
        <fullName evidence="3">VWFC domain-containing protein</fullName>
    </recommendedName>
</protein>
<accession>A0A9Q0YE88</accession>
<dbReference type="EMBL" id="JAIZAY010000023">
    <property type="protein sequence ID" value="KAJ8019770.1"/>
    <property type="molecule type" value="Genomic_DNA"/>
</dbReference>
<evidence type="ECO:0000313" key="2">
    <source>
        <dbReference type="Proteomes" id="UP001152320"/>
    </source>
</evidence>
<evidence type="ECO:0000313" key="1">
    <source>
        <dbReference type="EMBL" id="KAJ8019770.1"/>
    </source>
</evidence>
<organism evidence="1 2">
    <name type="scientific">Holothuria leucospilota</name>
    <name type="common">Black long sea cucumber</name>
    <name type="synonym">Mertensiothuria leucospilota</name>
    <dbReference type="NCBI Taxonomy" id="206669"/>
    <lineage>
        <taxon>Eukaryota</taxon>
        <taxon>Metazoa</taxon>
        <taxon>Echinodermata</taxon>
        <taxon>Eleutherozoa</taxon>
        <taxon>Echinozoa</taxon>
        <taxon>Holothuroidea</taxon>
        <taxon>Aspidochirotacea</taxon>
        <taxon>Aspidochirotida</taxon>
        <taxon>Holothuriidae</taxon>
        <taxon>Holothuria</taxon>
    </lineage>
</organism>
<evidence type="ECO:0008006" key="3">
    <source>
        <dbReference type="Google" id="ProtNLM"/>
    </source>
</evidence>
<proteinExistence type="predicted"/>